<sequence length="36" mass="3884">MSFVHGIASCGFFCAVSPFPVINVEKCCFLRISGLC</sequence>
<name>A0A0N5ABD6_9BILA</name>
<protein>
    <submittedName>
        <fullName evidence="2">Uncharacterized protein</fullName>
    </submittedName>
</protein>
<evidence type="ECO:0000313" key="1">
    <source>
        <dbReference type="Proteomes" id="UP000046393"/>
    </source>
</evidence>
<proteinExistence type="predicted"/>
<keyword evidence="1" id="KW-1185">Reference proteome</keyword>
<dbReference type="Proteomes" id="UP000046393">
    <property type="component" value="Unplaced"/>
</dbReference>
<dbReference type="AlphaFoldDB" id="A0A0N5ABD6"/>
<organism evidence="1 2">
    <name type="scientific">Syphacia muris</name>
    <dbReference type="NCBI Taxonomy" id="451379"/>
    <lineage>
        <taxon>Eukaryota</taxon>
        <taxon>Metazoa</taxon>
        <taxon>Ecdysozoa</taxon>
        <taxon>Nematoda</taxon>
        <taxon>Chromadorea</taxon>
        <taxon>Rhabditida</taxon>
        <taxon>Spirurina</taxon>
        <taxon>Oxyuridomorpha</taxon>
        <taxon>Oxyuroidea</taxon>
        <taxon>Oxyuridae</taxon>
        <taxon>Syphacia</taxon>
    </lineage>
</organism>
<dbReference type="WBParaSite" id="SMUV_0000146201-mRNA-1">
    <property type="protein sequence ID" value="SMUV_0000146201-mRNA-1"/>
    <property type="gene ID" value="SMUV_0000146201"/>
</dbReference>
<evidence type="ECO:0000313" key="2">
    <source>
        <dbReference type="WBParaSite" id="SMUV_0000146201-mRNA-1"/>
    </source>
</evidence>
<reference evidence="2" key="1">
    <citation type="submission" date="2017-02" db="UniProtKB">
        <authorList>
            <consortium name="WormBaseParasite"/>
        </authorList>
    </citation>
    <scope>IDENTIFICATION</scope>
</reference>
<accession>A0A0N5ABD6</accession>